<dbReference type="PRINTS" id="PR00625">
    <property type="entry name" value="JDOMAIN"/>
</dbReference>
<organism evidence="4 5">
    <name type="scientific">Hymenobacter properus</name>
    <dbReference type="NCBI Taxonomy" id="2791026"/>
    <lineage>
        <taxon>Bacteria</taxon>
        <taxon>Pseudomonadati</taxon>
        <taxon>Bacteroidota</taxon>
        <taxon>Cytophagia</taxon>
        <taxon>Cytophagales</taxon>
        <taxon>Hymenobacteraceae</taxon>
        <taxon>Hymenobacter</taxon>
    </lineage>
</organism>
<dbReference type="SUPFAM" id="SSF46565">
    <property type="entry name" value="Chaperone J-domain"/>
    <property type="match status" value="1"/>
</dbReference>
<feature type="region of interest" description="Disordered" evidence="1">
    <location>
        <begin position="63"/>
        <end position="104"/>
    </location>
</feature>
<feature type="transmembrane region" description="Helical" evidence="2">
    <location>
        <begin position="120"/>
        <end position="138"/>
    </location>
</feature>
<dbReference type="PROSITE" id="PS50076">
    <property type="entry name" value="DNAJ_2"/>
    <property type="match status" value="1"/>
</dbReference>
<keyword evidence="5" id="KW-1185">Reference proteome</keyword>
<gene>
    <name evidence="4" type="ORF">I2I01_12855</name>
</gene>
<dbReference type="Pfam" id="PF00226">
    <property type="entry name" value="DnaJ"/>
    <property type="match status" value="1"/>
</dbReference>
<sequence>MTHYEALELPENASAADIRHAYRRLVLLTHPDRTPDPAAHARYLAVNTAYEVLSAPGRRAQYDGELHQPTASSSAAPASGRARDAARRARRTRPTPRPPAPAAAPYAAEYARALRLARPLLLVSLVLGLGVMADLALATEHPEAVVDAQYLFHSRRYDASNSTSYWTQQGVFSVDAEMPIGTQVLVRRTPMRGTALSVRFSAAEPSIGCSSMYSGPRVIFWVGLLISALAGLAPMLSADQRLVASMANVVFLAATLLQLFQALP</sequence>
<dbReference type="InterPro" id="IPR036869">
    <property type="entry name" value="J_dom_sf"/>
</dbReference>
<proteinExistence type="predicted"/>
<evidence type="ECO:0000259" key="3">
    <source>
        <dbReference type="PROSITE" id="PS50076"/>
    </source>
</evidence>
<keyword evidence="2" id="KW-1133">Transmembrane helix</keyword>
<dbReference type="CDD" id="cd06257">
    <property type="entry name" value="DnaJ"/>
    <property type="match status" value="1"/>
</dbReference>
<feature type="compositionally biased region" description="Low complexity" evidence="1">
    <location>
        <begin position="71"/>
        <end position="80"/>
    </location>
</feature>
<evidence type="ECO:0000313" key="4">
    <source>
        <dbReference type="EMBL" id="MBF9142531.1"/>
    </source>
</evidence>
<keyword evidence="2" id="KW-0472">Membrane</keyword>
<evidence type="ECO:0000313" key="5">
    <source>
        <dbReference type="Proteomes" id="UP000645610"/>
    </source>
</evidence>
<dbReference type="SMART" id="SM00271">
    <property type="entry name" value="DnaJ"/>
    <property type="match status" value="1"/>
</dbReference>
<dbReference type="Gene3D" id="1.10.287.110">
    <property type="entry name" value="DnaJ domain"/>
    <property type="match status" value="1"/>
</dbReference>
<comment type="caution">
    <text evidence="4">The sequence shown here is derived from an EMBL/GenBank/DDBJ whole genome shotgun (WGS) entry which is preliminary data.</text>
</comment>
<feature type="domain" description="J" evidence="3">
    <location>
        <begin position="2"/>
        <end position="66"/>
    </location>
</feature>
<feature type="transmembrane region" description="Helical" evidence="2">
    <location>
        <begin position="218"/>
        <end position="236"/>
    </location>
</feature>
<dbReference type="EMBL" id="JADQDP010000003">
    <property type="protein sequence ID" value="MBF9142531.1"/>
    <property type="molecule type" value="Genomic_DNA"/>
</dbReference>
<dbReference type="RefSeq" id="WP_196286885.1">
    <property type="nucleotide sequence ID" value="NZ_JADQDP010000003.1"/>
</dbReference>
<dbReference type="InterPro" id="IPR001623">
    <property type="entry name" value="DnaJ_domain"/>
</dbReference>
<feature type="transmembrane region" description="Helical" evidence="2">
    <location>
        <begin position="243"/>
        <end position="263"/>
    </location>
</feature>
<accession>A0A931FLY6</accession>
<reference evidence="4 5" key="1">
    <citation type="submission" date="2020-11" db="EMBL/GenBank/DDBJ databases">
        <authorList>
            <person name="Kim M.K."/>
        </authorList>
    </citation>
    <scope>NUCLEOTIDE SEQUENCE [LARGE SCALE GENOMIC DNA]</scope>
    <source>
        <strain evidence="4 5">BT439</strain>
    </source>
</reference>
<dbReference type="Proteomes" id="UP000645610">
    <property type="component" value="Unassembled WGS sequence"/>
</dbReference>
<name>A0A931FLY6_9BACT</name>
<dbReference type="PANTHER" id="PTHR24074">
    <property type="entry name" value="CO-CHAPERONE PROTEIN DJLA"/>
    <property type="match status" value="1"/>
</dbReference>
<evidence type="ECO:0000256" key="1">
    <source>
        <dbReference type="SAM" id="MobiDB-lite"/>
    </source>
</evidence>
<evidence type="ECO:0000256" key="2">
    <source>
        <dbReference type="SAM" id="Phobius"/>
    </source>
</evidence>
<protein>
    <submittedName>
        <fullName evidence="4">J domain-containing protein</fullName>
    </submittedName>
</protein>
<keyword evidence="2" id="KW-0812">Transmembrane</keyword>
<dbReference type="AlphaFoldDB" id="A0A931FLY6"/>
<dbReference type="InterPro" id="IPR050817">
    <property type="entry name" value="DjlA_DnaK_co-chaperone"/>
</dbReference>